<dbReference type="RefSeq" id="WP_094405530.1">
    <property type="nucleotide sequence ID" value="NZ_NMVO01000013.1"/>
</dbReference>
<protein>
    <submittedName>
        <fullName evidence="8">Arabinose efflux permease</fullName>
    </submittedName>
</protein>
<comment type="caution">
    <text evidence="8">The sequence shown here is derived from an EMBL/GenBank/DDBJ whole genome shotgun (WGS) entry which is preliminary data.</text>
</comment>
<keyword evidence="5 7" id="KW-1133">Transmembrane helix</keyword>
<feature type="transmembrane region" description="Helical" evidence="7">
    <location>
        <begin position="341"/>
        <end position="364"/>
    </location>
</feature>
<evidence type="ECO:0000256" key="7">
    <source>
        <dbReference type="SAM" id="Phobius"/>
    </source>
</evidence>
<dbReference type="InterPro" id="IPR050171">
    <property type="entry name" value="MFS_Transporters"/>
</dbReference>
<evidence type="ECO:0000313" key="8">
    <source>
        <dbReference type="EMBL" id="OYO13265.1"/>
    </source>
</evidence>
<reference evidence="8 9" key="1">
    <citation type="submission" date="2017-07" db="EMBL/GenBank/DDBJ databases">
        <title>Draft whole genome sequences of clinical Proprionibacteriaceae strains.</title>
        <authorList>
            <person name="Bernier A.-M."/>
            <person name="Bernard K."/>
            <person name="Domingo M.-C."/>
        </authorList>
    </citation>
    <scope>NUCLEOTIDE SEQUENCE [LARGE SCALE GENOMIC DNA]</scope>
    <source>
        <strain evidence="8 9">NML 030167</strain>
    </source>
</reference>
<feature type="transmembrane region" description="Helical" evidence="7">
    <location>
        <begin position="165"/>
        <end position="182"/>
    </location>
</feature>
<dbReference type="InterPro" id="IPR036259">
    <property type="entry name" value="MFS_trans_sf"/>
</dbReference>
<dbReference type="AlphaFoldDB" id="A0A255GBQ0"/>
<dbReference type="EMBL" id="NMVO01000013">
    <property type="protein sequence ID" value="OYO13265.1"/>
    <property type="molecule type" value="Genomic_DNA"/>
</dbReference>
<dbReference type="GO" id="GO:0005886">
    <property type="term" value="C:plasma membrane"/>
    <property type="evidence" value="ECO:0007669"/>
    <property type="project" value="UniProtKB-SubCell"/>
</dbReference>
<dbReference type="Pfam" id="PF07690">
    <property type="entry name" value="MFS_1"/>
    <property type="match status" value="2"/>
</dbReference>
<name>A0A255GBQ0_9ACTN</name>
<dbReference type="Gene3D" id="1.20.1250.20">
    <property type="entry name" value="MFS general substrate transporter like domains"/>
    <property type="match status" value="2"/>
</dbReference>
<feature type="transmembrane region" description="Helical" evidence="7">
    <location>
        <begin position="248"/>
        <end position="266"/>
    </location>
</feature>
<feature type="transmembrane region" description="Helical" evidence="7">
    <location>
        <begin position="301"/>
        <end position="321"/>
    </location>
</feature>
<evidence type="ECO:0000256" key="1">
    <source>
        <dbReference type="ARBA" id="ARBA00004651"/>
    </source>
</evidence>
<feature type="transmembrane region" description="Helical" evidence="7">
    <location>
        <begin position="370"/>
        <end position="393"/>
    </location>
</feature>
<dbReference type="InterPro" id="IPR020846">
    <property type="entry name" value="MFS_dom"/>
</dbReference>
<keyword evidence="9" id="KW-1185">Reference proteome</keyword>
<dbReference type="PANTHER" id="PTHR23517">
    <property type="entry name" value="RESISTANCE PROTEIN MDTM, PUTATIVE-RELATED-RELATED"/>
    <property type="match status" value="1"/>
</dbReference>
<organism evidence="8 9">
    <name type="scientific">Enemella evansiae</name>
    <dbReference type="NCBI Taxonomy" id="2016499"/>
    <lineage>
        <taxon>Bacteria</taxon>
        <taxon>Bacillati</taxon>
        <taxon>Actinomycetota</taxon>
        <taxon>Actinomycetes</taxon>
        <taxon>Propionibacteriales</taxon>
        <taxon>Propionibacteriaceae</taxon>
        <taxon>Enemella</taxon>
    </lineage>
</organism>
<proteinExistence type="predicted"/>
<evidence type="ECO:0000256" key="5">
    <source>
        <dbReference type="ARBA" id="ARBA00022989"/>
    </source>
</evidence>
<accession>A0A4R6LTA0</accession>
<accession>A0A255GBQ0</accession>
<comment type="subcellular location">
    <subcellularLocation>
        <location evidence="1">Cell membrane</location>
        <topology evidence="1">Multi-pass membrane protein</topology>
    </subcellularLocation>
</comment>
<evidence type="ECO:0000256" key="4">
    <source>
        <dbReference type="ARBA" id="ARBA00022692"/>
    </source>
</evidence>
<evidence type="ECO:0000256" key="2">
    <source>
        <dbReference type="ARBA" id="ARBA00022448"/>
    </source>
</evidence>
<sequence length="409" mass="42022">MIKQIFWPVLAPAFLYQVGSGALTPVVVLAALSLGAGHALAGGIVTAMGVAAIIASIPAGRLVDRLGDRNAMGLATVLVAVLTTVAVLVLTLRPGNGVWLFTGAIVLIGATEVVWSLARQALVAETVPPQRIAMAMTSLGGAARAGQLVGPALGALLLLRLPLQSVFVLHIVAALAATVLIWRSRFGAPTARPARPAYAERGRRPPKLDVRWKAVALAGVSMVTLSMARQGKNVVVPLWGDQLQLSPSAISLLVALGSAIELLLIVPGGILKDRMGRTSVLVTCLLLLGVGFAIVPLAPTVWVFVVGLVILSIGNGLGSGINMTLGADLSPPVGRAGFLDYWTTLTQAGAFAGPGLVTAVVAAASLSAAVWALAAAPLFGAVWLLCFQHVIGLPSARRARIERVEGVEG</sequence>
<keyword evidence="2" id="KW-0813">Transport</keyword>
<keyword evidence="4 7" id="KW-0812">Transmembrane</keyword>
<evidence type="ECO:0000256" key="3">
    <source>
        <dbReference type="ARBA" id="ARBA00022475"/>
    </source>
</evidence>
<dbReference type="PANTHER" id="PTHR23517:SF3">
    <property type="entry name" value="INTEGRAL MEMBRANE TRANSPORT PROTEIN"/>
    <property type="match status" value="1"/>
</dbReference>
<feature type="transmembrane region" description="Helical" evidence="7">
    <location>
        <begin position="37"/>
        <end position="59"/>
    </location>
</feature>
<feature type="transmembrane region" description="Helical" evidence="7">
    <location>
        <begin position="210"/>
        <end position="228"/>
    </location>
</feature>
<dbReference type="OrthoDB" id="3285241at2"/>
<evidence type="ECO:0000313" key="9">
    <source>
        <dbReference type="Proteomes" id="UP000215896"/>
    </source>
</evidence>
<dbReference type="Proteomes" id="UP000215896">
    <property type="component" value="Unassembled WGS sequence"/>
</dbReference>
<feature type="transmembrane region" description="Helical" evidence="7">
    <location>
        <begin position="278"/>
        <end position="295"/>
    </location>
</feature>
<keyword evidence="3" id="KW-1003">Cell membrane</keyword>
<feature type="transmembrane region" description="Helical" evidence="7">
    <location>
        <begin position="71"/>
        <end position="92"/>
    </location>
</feature>
<dbReference type="InterPro" id="IPR011701">
    <property type="entry name" value="MFS"/>
</dbReference>
<evidence type="ECO:0000256" key="6">
    <source>
        <dbReference type="ARBA" id="ARBA00023136"/>
    </source>
</evidence>
<dbReference type="GO" id="GO:0022857">
    <property type="term" value="F:transmembrane transporter activity"/>
    <property type="evidence" value="ECO:0007669"/>
    <property type="project" value="InterPro"/>
</dbReference>
<feature type="transmembrane region" description="Helical" evidence="7">
    <location>
        <begin position="98"/>
        <end position="118"/>
    </location>
</feature>
<gene>
    <name evidence="8" type="ORF">CGZ94_09700</name>
</gene>
<dbReference type="SUPFAM" id="SSF103473">
    <property type="entry name" value="MFS general substrate transporter"/>
    <property type="match status" value="1"/>
</dbReference>
<dbReference type="PROSITE" id="PS50850">
    <property type="entry name" value="MFS"/>
    <property type="match status" value="2"/>
</dbReference>
<keyword evidence="6 7" id="KW-0472">Membrane</keyword>